<protein>
    <submittedName>
        <fullName evidence="5">BlaI/MecI/CopY family transcriptional regulator</fullName>
    </submittedName>
</protein>
<dbReference type="AlphaFoldDB" id="A0A9D2CCC1"/>
<evidence type="ECO:0000256" key="4">
    <source>
        <dbReference type="ARBA" id="ARBA00023163"/>
    </source>
</evidence>
<dbReference type="InterPro" id="IPR005650">
    <property type="entry name" value="BlaI_family"/>
</dbReference>
<dbReference type="InterPro" id="IPR036390">
    <property type="entry name" value="WH_DNA-bd_sf"/>
</dbReference>
<evidence type="ECO:0000256" key="3">
    <source>
        <dbReference type="ARBA" id="ARBA00023125"/>
    </source>
</evidence>
<evidence type="ECO:0000313" key="6">
    <source>
        <dbReference type="Proteomes" id="UP000886824"/>
    </source>
</evidence>
<proteinExistence type="inferred from homology"/>
<dbReference type="InterPro" id="IPR036388">
    <property type="entry name" value="WH-like_DNA-bd_sf"/>
</dbReference>
<dbReference type="GO" id="GO:0003677">
    <property type="term" value="F:DNA binding"/>
    <property type="evidence" value="ECO:0007669"/>
    <property type="project" value="UniProtKB-KW"/>
</dbReference>
<keyword evidence="4" id="KW-0804">Transcription</keyword>
<dbReference type="PIRSF" id="PIRSF019455">
    <property type="entry name" value="CopR_AtkY"/>
    <property type="match status" value="1"/>
</dbReference>
<keyword evidence="3" id="KW-0238">DNA-binding</keyword>
<dbReference type="GO" id="GO:0045892">
    <property type="term" value="P:negative regulation of DNA-templated transcription"/>
    <property type="evidence" value="ECO:0007669"/>
    <property type="project" value="InterPro"/>
</dbReference>
<evidence type="ECO:0000256" key="1">
    <source>
        <dbReference type="ARBA" id="ARBA00011046"/>
    </source>
</evidence>
<dbReference type="Proteomes" id="UP000886824">
    <property type="component" value="Unassembled WGS sequence"/>
</dbReference>
<dbReference type="Pfam" id="PF03965">
    <property type="entry name" value="Penicillinase_R"/>
    <property type="match status" value="1"/>
</dbReference>
<dbReference type="Gene3D" id="1.10.4040.10">
    <property type="entry name" value="Penicillinase repressor domain"/>
    <property type="match status" value="1"/>
</dbReference>
<sequence>MWETEARITDAELEVMEVLWQGEDLTLAQVKEAVSARKGWSGDTVKTLLRRLLEKGAVVQEKRGVYHYRPLVSREALGDYKTSALIDKLYAGSAKDLVAALVERRQLDREDVAELRDLFDRLWEEKRGEET</sequence>
<name>A0A9D2CCC1_9FIRM</name>
<comment type="similarity">
    <text evidence="1">Belongs to the BlaI transcriptional regulatory family.</text>
</comment>
<evidence type="ECO:0000256" key="2">
    <source>
        <dbReference type="ARBA" id="ARBA00023015"/>
    </source>
</evidence>
<gene>
    <name evidence="5" type="ORF">H9826_01835</name>
</gene>
<accession>A0A9D2CCC1</accession>
<organism evidence="5 6">
    <name type="scientific">Candidatus Intestinimonas merdavium</name>
    <dbReference type="NCBI Taxonomy" id="2838622"/>
    <lineage>
        <taxon>Bacteria</taxon>
        <taxon>Bacillati</taxon>
        <taxon>Bacillota</taxon>
        <taxon>Clostridia</taxon>
        <taxon>Eubacteriales</taxon>
        <taxon>Intestinimonas</taxon>
    </lineage>
</organism>
<reference evidence="5" key="2">
    <citation type="submission" date="2021-04" db="EMBL/GenBank/DDBJ databases">
        <authorList>
            <person name="Gilroy R."/>
        </authorList>
    </citation>
    <scope>NUCLEOTIDE SEQUENCE</scope>
    <source>
        <strain evidence="5">CHK33-7979</strain>
    </source>
</reference>
<dbReference type="EMBL" id="DXCX01000021">
    <property type="protein sequence ID" value="HIY72701.1"/>
    <property type="molecule type" value="Genomic_DNA"/>
</dbReference>
<dbReference type="SUPFAM" id="SSF46785">
    <property type="entry name" value="Winged helix' DNA-binding domain"/>
    <property type="match status" value="1"/>
</dbReference>
<reference evidence="5" key="1">
    <citation type="journal article" date="2021" name="PeerJ">
        <title>Extensive microbial diversity within the chicken gut microbiome revealed by metagenomics and culture.</title>
        <authorList>
            <person name="Gilroy R."/>
            <person name="Ravi A."/>
            <person name="Getino M."/>
            <person name="Pursley I."/>
            <person name="Horton D.L."/>
            <person name="Alikhan N.F."/>
            <person name="Baker D."/>
            <person name="Gharbi K."/>
            <person name="Hall N."/>
            <person name="Watson M."/>
            <person name="Adriaenssens E.M."/>
            <person name="Foster-Nyarko E."/>
            <person name="Jarju S."/>
            <person name="Secka A."/>
            <person name="Antonio M."/>
            <person name="Oren A."/>
            <person name="Chaudhuri R.R."/>
            <person name="La Ragione R."/>
            <person name="Hildebrand F."/>
            <person name="Pallen M.J."/>
        </authorList>
    </citation>
    <scope>NUCLEOTIDE SEQUENCE</scope>
    <source>
        <strain evidence="5">CHK33-7979</strain>
    </source>
</reference>
<keyword evidence="2" id="KW-0805">Transcription regulation</keyword>
<evidence type="ECO:0000313" key="5">
    <source>
        <dbReference type="EMBL" id="HIY72701.1"/>
    </source>
</evidence>
<dbReference type="Gene3D" id="1.10.10.10">
    <property type="entry name" value="Winged helix-like DNA-binding domain superfamily/Winged helix DNA-binding domain"/>
    <property type="match status" value="1"/>
</dbReference>
<comment type="caution">
    <text evidence="5">The sequence shown here is derived from an EMBL/GenBank/DDBJ whole genome shotgun (WGS) entry which is preliminary data.</text>
</comment>